<dbReference type="InterPro" id="IPR038430">
    <property type="entry name" value="NDAH_ubi_oxred_su3_sf"/>
</dbReference>
<reference evidence="10" key="1">
    <citation type="submission" date="2018-01" db="EMBL/GenBank/DDBJ databases">
        <authorList>
            <person name="Dai R.H."/>
            <person name="Wang J.J."/>
        </authorList>
    </citation>
    <scope>NUCLEOTIDE SEQUENCE</scope>
</reference>
<comment type="subcellular location">
    <subcellularLocation>
        <location evidence="1">Membrane</location>
    </subcellularLocation>
    <subcellularLocation>
        <location evidence="9">Mitochondrion membrane</location>
        <topology evidence="9">Multi-pass membrane protein</topology>
    </subcellularLocation>
</comment>
<keyword evidence="9" id="KW-1278">Translocase</keyword>
<sequence length="117" mass="13831">MNMTLNSILILFTISIIMMSLSIMISKKSLMDKEKMSPFECGFNPMSNKRLPFSLHFFFIAIIFLIFDIEIVIIMPMIYTMKFSLIKFWMMTSITFTIILIVGLYFEWNKGLLKWSN</sequence>
<protein>
    <recommendedName>
        <fullName evidence="3 9">NADH-ubiquinone oxidoreductase chain 3</fullName>
        <ecNumber evidence="9">7.1.1.2</ecNumber>
    </recommendedName>
</protein>
<organism evidence="10">
    <name type="scientific">Mesargus serrata</name>
    <dbReference type="NCBI Taxonomy" id="2901391"/>
    <lineage>
        <taxon>Eukaryota</taxon>
        <taxon>Metazoa</taxon>
        <taxon>Ecdysozoa</taxon>
        <taxon>Arthropoda</taxon>
        <taxon>Hexapoda</taxon>
        <taxon>Insecta</taxon>
        <taxon>Pterygota</taxon>
        <taxon>Neoptera</taxon>
        <taxon>Paraneoptera</taxon>
        <taxon>Hemiptera</taxon>
        <taxon>Auchenorrhyncha</taxon>
        <taxon>Membracoidea</taxon>
        <taxon>Cicadellidae</taxon>
        <taxon>Ulopinae</taxon>
        <taxon>Mesargus</taxon>
    </lineage>
</organism>
<dbReference type="EMBL" id="MG813495">
    <property type="protein sequence ID" value="UGK73353.1"/>
    <property type="molecule type" value="Genomic_DNA"/>
</dbReference>
<evidence type="ECO:0000256" key="9">
    <source>
        <dbReference type="RuleBase" id="RU003640"/>
    </source>
</evidence>
<gene>
    <name evidence="10" type="primary">ND3</name>
</gene>
<evidence type="ECO:0000256" key="4">
    <source>
        <dbReference type="ARBA" id="ARBA00022448"/>
    </source>
</evidence>
<geneLocation type="mitochondrion" evidence="10"/>
<keyword evidence="9" id="KW-0249">Electron transport</keyword>
<feature type="transmembrane region" description="Helical" evidence="9">
    <location>
        <begin position="85"/>
        <end position="106"/>
    </location>
</feature>
<dbReference type="GO" id="GO:0031966">
    <property type="term" value="C:mitochondrial membrane"/>
    <property type="evidence" value="ECO:0007669"/>
    <property type="project" value="UniProtKB-SubCell"/>
</dbReference>
<name>A0A8K2AU14_9HEMI</name>
<dbReference type="EC" id="7.1.1.2" evidence="9"/>
<feature type="transmembrane region" description="Helical" evidence="9">
    <location>
        <begin position="6"/>
        <end position="26"/>
    </location>
</feature>
<evidence type="ECO:0000256" key="5">
    <source>
        <dbReference type="ARBA" id="ARBA00022692"/>
    </source>
</evidence>
<dbReference type="AlphaFoldDB" id="A0A8K2AU14"/>
<keyword evidence="4 9" id="KW-0813">Transport</keyword>
<dbReference type="PANTHER" id="PTHR11058:SF9">
    <property type="entry name" value="NADH-UBIQUINONE OXIDOREDUCTASE CHAIN 3"/>
    <property type="match status" value="1"/>
</dbReference>
<keyword evidence="5 9" id="KW-0812">Transmembrane</keyword>
<dbReference type="PANTHER" id="PTHR11058">
    <property type="entry name" value="NADH-UBIQUINONE OXIDOREDUCTASE CHAIN 3"/>
    <property type="match status" value="1"/>
</dbReference>
<keyword evidence="7 9" id="KW-0472">Membrane</keyword>
<evidence type="ECO:0000256" key="2">
    <source>
        <dbReference type="ARBA" id="ARBA00008472"/>
    </source>
</evidence>
<dbReference type="Pfam" id="PF00507">
    <property type="entry name" value="Oxidored_q4"/>
    <property type="match status" value="1"/>
</dbReference>
<dbReference type="GO" id="GO:0008137">
    <property type="term" value="F:NADH dehydrogenase (ubiquinone) activity"/>
    <property type="evidence" value="ECO:0007669"/>
    <property type="project" value="UniProtKB-UniRule"/>
</dbReference>
<dbReference type="InterPro" id="IPR000440">
    <property type="entry name" value="NADH_UbQ/plastoQ_OxRdtase_su3"/>
</dbReference>
<evidence type="ECO:0000256" key="6">
    <source>
        <dbReference type="ARBA" id="ARBA00022989"/>
    </source>
</evidence>
<dbReference type="Gene3D" id="1.20.58.1610">
    <property type="entry name" value="NADH:ubiquinone/plastoquinone oxidoreductase, chain 3"/>
    <property type="match status" value="1"/>
</dbReference>
<feature type="transmembrane region" description="Helical" evidence="9">
    <location>
        <begin position="55"/>
        <end position="79"/>
    </location>
</feature>
<dbReference type="GO" id="GO:0030964">
    <property type="term" value="C:NADH dehydrogenase complex"/>
    <property type="evidence" value="ECO:0007669"/>
    <property type="project" value="TreeGrafter"/>
</dbReference>
<keyword evidence="9 10" id="KW-0496">Mitochondrion</keyword>
<evidence type="ECO:0000256" key="7">
    <source>
        <dbReference type="ARBA" id="ARBA00023136"/>
    </source>
</evidence>
<keyword evidence="9" id="KW-0520">NAD</keyword>
<keyword evidence="9" id="KW-0679">Respiratory chain</keyword>
<comment type="similarity">
    <text evidence="2 9">Belongs to the complex I subunit 3 family.</text>
</comment>
<comment type="catalytic activity">
    <reaction evidence="8 9">
        <text>a ubiquinone + NADH + 5 H(+)(in) = a ubiquinol + NAD(+) + 4 H(+)(out)</text>
        <dbReference type="Rhea" id="RHEA:29091"/>
        <dbReference type="Rhea" id="RHEA-COMP:9565"/>
        <dbReference type="Rhea" id="RHEA-COMP:9566"/>
        <dbReference type="ChEBI" id="CHEBI:15378"/>
        <dbReference type="ChEBI" id="CHEBI:16389"/>
        <dbReference type="ChEBI" id="CHEBI:17976"/>
        <dbReference type="ChEBI" id="CHEBI:57540"/>
        <dbReference type="ChEBI" id="CHEBI:57945"/>
        <dbReference type="EC" id="7.1.1.2"/>
    </reaction>
</comment>
<accession>A0A8K2AU14</accession>
<evidence type="ECO:0000313" key="10">
    <source>
        <dbReference type="EMBL" id="UGK73353.1"/>
    </source>
</evidence>
<evidence type="ECO:0000256" key="3">
    <source>
        <dbReference type="ARBA" id="ARBA00021007"/>
    </source>
</evidence>
<keyword evidence="9" id="KW-0830">Ubiquinone</keyword>
<comment type="function">
    <text evidence="9">Core subunit of the mitochondrial membrane respiratory chain NADH dehydrogenase (Complex I) which catalyzes electron transfer from NADH through the respiratory chain, using ubiquinone as an electron acceptor. Essential for the catalytic activity of complex I.</text>
</comment>
<keyword evidence="6 9" id="KW-1133">Transmembrane helix</keyword>
<evidence type="ECO:0000256" key="8">
    <source>
        <dbReference type="ARBA" id="ARBA00049551"/>
    </source>
</evidence>
<proteinExistence type="inferred from homology"/>
<evidence type="ECO:0000256" key="1">
    <source>
        <dbReference type="ARBA" id="ARBA00004370"/>
    </source>
</evidence>